<evidence type="ECO:0000313" key="2">
    <source>
        <dbReference type="WBParaSite" id="MCOS_0000485301-mRNA-1"/>
    </source>
</evidence>
<organism evidence="2">
    <name type="scientific">Mesocestoides corti</name>
    <name type="common">Flatworm</name>
    <dbReference type="NCBI Taxonomy" id="53468"/>
    <lineage>
        <taxon>Eukaryota</taxon>
        <taxon>Metazoa</taxon>
        <taxon>Spiralia</taxon>
        <taxon>Lophotrochozoa</taxon>
        <taxon>Platyhelminthes</taxon>
        <taxon>Cestoda</taxon>
        <taxon>Eucestoda</taxon>
        <taxon>Cyclophyllidea</taxon>
        <taxon>Mesocestoididae</taxon>
        <taxon>Mesocestoides</taxon>
    </lineage>
</organism>
<name>A0A0R3UD55_MESCO</name>
<accession>A0A0R3UD55</accession>
<proteinExistence type="predicted"/>
<sequence length="101" mass="10223">MALERRTYTGPSSQAGSLACGGAAVAATDCVCVAAVKSWPRHGARSRRVAVVSVEALGVSLGGAATGADLGGSSKYSSENLEGRGGEGFHGNSSWPWVRRS</sequence>
<dbReference type="AlphaFoldDB" id="A0A0R3UD55"/>
<dbReference type="PROSITE" id="PS51257">
    <property type="entry name" value="PROKAR_LIPOPROTEIN"/>
    <property type="match status" value="1"/>
</dbReference>
<evidence type="ECO:0000256" key="1">
    <source>
        <dbReference type="SAM" id="MobiDB-lite"/>
    </source>
</evidence>
<dbReference type="WBParaSite" id="MCOS_0000485301-mRNA-1">
    <property type="protein sequence ID" value="MCOS_0000485301-mRNA-1"/>
    <property type="gene ID" value="MCOS_0000485301"/>
</dbReference>
<reference evidence="2" key="1">
    <citation type="submission" date="2017-02" db="UniProtKB">
        <authorList>
            <consortium name="WormBaseParasite"/>
        </authorList>
    </citation>
    <scope>IDENTIFICATION</scope>
</reference>
<feature type="region of interest" description="Disordered" evidence="1">
    <location>
        <begin position="65"/>
        <end position="101"/>
    </location>
</feature>
<protein>
    <submittedName>
        <fullName evidence="2">Uncharacterized protein</fullName>
    </submittedName>
</protein>